<feature type="region of interest" description="Disordered" evidence="1">
    <location>
        <begin position="465"/>
        <end position="515"/>
    </location>
</feature>
<dbReference type="InterPro" id="IPR050348">
    <property type="entry name" value="Protein-Tyr_Phosphatase"/>
</dbReference>
<dbReference type="SUPFAM" id="SSF52799">
    <property type="entry name" value="(Phosphotyrosine protein) phosphatases II"/>
    <property type="match status" value="1"/>
</dbReference>
<evidence type="ECO:0000259" key="3">
    <source>
        <dbReference type="PROSITE" id="PS50056"/>
    </source>
</evidence>
<evidence type="ECO:0000313" key="5">
    <source>
        <dbReference type="Proteomes" id="UP000069914"/>
    </source>
</evidence>
<evidence type="ECO:0008006" key="6">
    <source>
        <dbReference type="Google" id="ProtNLM"/>
    </source>
</evidence>
<sequence length="515" mass="58374">MTSISHTITKAIDEITFQTLTETKDGDLLTTKIKDRTYIVSTTPEGTISVKHQESTQWQMFDDPLGRMFRFMRGESRASLLQQAIVQNIEKNPQLVLTTELLECINENKLGNSKKLNKLERLKKLEKLDKSGMLDKLDNLSLSDKILISDPKFQKNFVELHNTLQANQAKQAPKGPSDTAFLPPNIGKFINIRARIKTSLDPQLNANKITLSENNTIHAGSHPKDEQQVATLLKMLMGDAPNKKEPTSCLVVLNNDDDLIKRKLIPYFKPDEPKTKTKIDLSKYNIKTEVTREKSSKDGIERYQLTIINTKTKKEVKIPVIRVPNWVDHSVIDNKQLENLVKIIEKYAKSEGVPFVHCNAGAGRTAVLIAIRHMLLNPTDGKSVESIVTTMREQRNEHMVQTPRQLLMVALLAKKQGRPLLKRDERLPGPQLDKPIDKKVTDDPIYENVFDRSIYANALISHKILPPPLPPKKQKTTMPSSPGSTTETEKNKPLNSELKNKIQERVKNKNLSSWS</sequence>
<accession>A0ABM5UGG0</accession>
<evidence type="ECO:0000313" key="4">
    <source>
        <dbReference type="EMBL" id="AKP34908.1"/>
    </source>
</evidence>
<dbReference type="InterPro" id="IPR000242">
    <property type="entry name" value="PTP_cat"/>
</dbReference>
<dbReference type="PROSITE" id="PS00383">
    <property type="entry name" value="TYR_PHOSPHATASE_1"/>
    <property type="match status" value="1"/>
</dbReference>
<protein>
    <recommendedName>
        <fullName evidence="6">Protein-tyrosine-phosphatase</fullName>
    </recommendedName>
</protein>
<organism evidence="4 5">
    <name type="scientific">Yersinia aleksiciae</name>
    <dbReference type="NCBI Taxonomy" id="263819"/>
    <lineage>
        <taxon>Bacteria</taxon>
        <taxon>Pseudomonadati</taxon>
        <taxon>Pseudomonadota</taxon>
        <taxon>Gammaproteobacteria</taxon>
        <taxon>Enterobacterales</taxon>
        <taxon>Yersiniaceae</taxon>
        <taxon>Yersinia</taxon>
    </lineage>
</organism>
<dbReference type="GeneID" id="61903718"/>
<dbReference type="PROSITE" id="PS50056">
    <property type="entry name" value="TYR_PHOSPHATASE_2"/>
    <property type="match status" value="1"/>
</dbReference>
<dbReference type="PROSITE" id="PS50055">
    <property type="entry name" value="TYR_PHOSPHATASE_PTP"/>
    <property type="match status" value="1"/>
</dbReference>
<dbReference type="InterPro" id="IPR003595">
    <property type="entry name" value="Tyr_Pase_cat"/>
</dbReference>
<evidence type="ECO:0000256" key="1">
    <source>
        <dbReference type="SAM" id="MobiDB-lite"/>
    </source>
</evidence>
<dbReference type="PANTHER" id="PTHR19134:SF449">
    <property type="entry name" value="TYROSINE-PROTEIN PHOSPHATASE 1"/>
    <property type="match status" value="1"/>
</dbReference>
<dbReference type="InterPro" id="IPR029021">
    <property type="entry name" value="Prot-tyrosine_phosphatase-like"/>
</dbReference>
<dbReference type="PRINTS" id="PR00700">
    <property type="entry name" value="PRTYPHPHTASE"/>
</dbReference>
<dbReference type="SMART" id="SM00404">
    <property type="entry name" value="PTPc_motif"/>
    <property type="match status" value="1"/>
</dbReference>
<gene>
    <name evidence="4" type="ORF">ACZ76_15950</name>
</gene>
<dbReference type="PANTHER" id="PTHR19134">
    <property type="entry name" value="RECEPTOR-TYPE TYROSINE-PROTEIN PHOSPHATASE"/>
    <property type="match status" value="1"/>
</dbReference>
<feature type="compositionally biased region" description="Basic and acidic residues" evidence="1">
    <location>
        <begin position="487"/>
        <end position="507"/>
    </location>
</feature>
<name>A0ABM5UGG0_YERAE</name>
<dbReference type="SMART" id="SM00194">
    <property type="entry name" value="PTPc"/>
    <property type="match status" value="1"/>
</dbReference>
<feature type="compositionally biased region" description="Polar residues" evidence="1">
    <location>
        <begin position="476"/>
        <end position="486"/>
    </location>
</feature>
<dbReference type="InterPro" id="IPR016130">
    <property type="entry name" value="Tyr_Pase_AS"/>
</dbReference>
<feature type="domain" description="Tyrosine specific protein phosphatases" evidence="3">
    <location>
        <begin position="335"/>
        <end position="406"/>
    </location>
</feature>
<reference evidence="4 5" key="1">
    <citation type="journal article" date="2015" name="Genome Announc.">
        <title>De Novo Genome Sequence of Yersinia aleksiciae Y159T.</title>
        <authorList>
            <person name="Sprague L.D."/>
            <person name="Neubauer H."/>
        </authorList>
    </citation>
    <scope>NUCLEOTIDE SEQUENCE [LARGE SCALE GENOMIC DNA]</scope>
    <source>
        <strain evidence="4 5">159</strain>
    </source>
</reference>
<dbReference type="Gene3D" id="3.90.190.10">
    <property type="entry name" value="Protein tyrosine phosphatase superfamily"/>
    <property type="match status" value="1"/>
</dbReference>
<evidence type="ECO:0000259" key="2">
    <source>
        <dbReference type="PROSITE" id="PS50055"/>
    </source>
</evidence>
<dbReference type="InterPro" id="IPR000387">
    <property type="entry name" value="Tyr_Pase_dom"/>
</dbReference>
<dbReference type="RefSeq" id="WP_048619805.1">
    <property type="nucleotide sequence ID" value="NZ_CABMLM010000015.1"/>
</dbReference>
<feature type="domain" description="Tyrosine-protein phosphatase" evidence="2">
    <location>
        <begin position="193"/>
        <end position="409"/>
    </location>
</feature>
<dbReference type="Proteomes" id="UP000069914">
    <property type="component" value="Chromosome"/>
</dbReference>
<dbReference type="Pfam" id="PF00102">
    <property type="entry name" value="Y_phosphatase"/>
    <property type="match status" value="1"/>
</dbReference>
<proteinExistence type="predicted"/>
<keyword evidence="5" id="KW-1185">Reference proteome</keyword>
<dbReference type="EMBL" id="CP011975">
    <property type="protein sequence ID" value="AKP34908.1"/>
    <property type="molecule type" value="Genomic_DNA"/>
</dbReference>